<protein>
    <submittedName>
        <fullName evidence="2">Uncharacterized protein</fullName>
    </submittedName>
</protein>
<reference evidence="2 3" key="1">
    <citation type="submission" date="2023-08" db="EMBL/GenBank/DDBJ databases">
        <title>A Necator americanus chromosomal reference genome.</title>
        <authorList>
            <person name="Ilik V."/>
            <person name="Petrzelkova K.J."/>
            <person name="Pardy F."/>
            <person name="Fuh T."/>
            <person name="Niatou-Singa F.S."/>
            <person name="Gouil Q."/>
            <person name="Baker L."/>
            <person name="Ritchie M.E."/>
            <person name="Jex A.R."/>
            <person name="Gazzola D."/>
            <person name="Li H."/>
            <person name="Toshio Fujiwara R."/>
            <person name="Zhan B."/>
            <person name="Aroian R.V."/>
            <person name="Pafco B."/>
            <person name="Schwarz E.M."/>
        </authorList>
    </citation>
    <scope>NUCLEOTIDE SEQUENCE [LARGE SCALE GENOMIC DNA]</scope>
    <source>
        <strain evidence="2 3">Aroian</strain>
        <tissue evidence="2">Whole animal</tissue>
    </source>
</reference>
<comment type="caution">
    <text evidence="2">The sequence shown here is derived from an EMBL/GenBank/DDBJ whole genome shotgun (WGS) entry which is preliminary data.</text>
</comment>
<name>A0ABR1DXN3_NECAM</name>
<organism evidence="2 3">
    <name type="scientific">Necator americanus</name>
    <name type="common">Human hookworm</name>
    <dbReference type="NCBI Taxonomy" id="51031"/>
    <lineage>
        <taxon>Eukaryota</taxon>
        <taxon>Metazoa</taxon>
        <taxon>Ecdysozoa</taxon>
        <taxon>Nematoda</taxon>
        <taxon>Chromadorea</taxon>
        <taxon>Rhabditida</taxon>
        <taxon>Rhabditina</taxon>
        <taxon>Rhabditomorpha</taxon>
        <taxon>Strongyloidea</taxon>
        <taxon>Ancylostomatidae</taxon>
        <taxon>Bunostominae</taxon>
        <taxon>Necator</taxon>
    </lineage>
</organism>
<proteinExistence type="predicted"/>
<evidence type="ECO:0000256" key="1">
    <source>
        <dbReference type="SAM" id="MobiDB-lite"/>
    </source>
</evidence>
<keyword evidence="3" id="KW-1185">Reference proteome</keyword>
<evidence type="ECO:0000313" key="2">
    <source>
        <dbReference type="EMBL" id="KAK6755139.1"/>
    </source>
</evidence>
<dbReference type="EMBL" id="JAVFWL010000005">
    <property type="protein sequence ID" value="KAK6755139.1"/>
    <property type="molecule type" value="Genomic_DNA"/>
</dbReference>
<evidence type="ECO:0000313" key="3">
    <source>
        <dbReference type="Proteomes" id="UP001303046"/>
    </source>
</evidence>
<sequence>MSLAERKGKQRKRFHSCPVREKAEVPQRIVLNRKGHARGSRSQDLTGRESVTSSRDPPTDGFQSLSQLL</sequence>
<dbReference type="Proteomes" id="UP001303046">
    <property type="component" value="Unassembled WGS sequence"/>
</dbReference>
<accession>A0ABR1DXN3</accession>
<feature type="compositionally biased region" description="Polar residues" evidence="1">
    <location>
        <begin position="40"/>
        <end position="69"/>
    </location>
</feature>
<gene>
    <name evidence="2" type="primary">Necator_chrV.g18653</name>
    <name evidence="2" type="ORF">RB195_013862</name>
</gene>
<feature type="region of interest" description="Disordered" evidence="1">
    <location>
        <begin position="1"/>
        <end position="69"/>
    </location>
</feature>